<dbReference type="SUPFAM" id="SSF53187">
    <property type="entry name" value="Zn-dependent exopeptidases"/>
    <property type="match status" value="1"/>
</dbReference>
<proteinExistence type="predicted"/>
<dbReference type="GO" id="GO:0050538">
    <property type="term" value="F:N-carbamoyl-L-amino-acid hydrolase activity"/>
    <property type="evidence" value="ECO:0007669"/>
    <property type="project" value="UniProtKB-EC"/>
</dbReference>
<organism evidence="2 3">
    <name type="scientific">Klebsiella variicola</name>
    <dbReference type="NCBI Taxonomy" id="244366"/>
    <lineage>
        <taxon>Bacteria</taxon>
        <taxon>Pseudomonadati</taxon>
        <taxon>Pseudomonadota</taxon>
        <taxon>Gammaproteobacteria</taxon>
        <taxon>Enterobacterales</taxon>
        <taxon>Enterobacteriaceae</taxon>
        <taxon>Klebsiella/Raoultella group</taxon>
        <taxon>Klebsiella</taxon>
        <taxon>Klebsiella pneumoniae complex</taxon>
    </lineage>
</organism>
<name>A0A7H4N3X9_KLEVA</name>
<reference evidence="2 3" key="1">
    <citation type="submission" date="2018-06" db="EMBL/GenBank/DDBJ databases">
        <authorList>
            <consortium name="Pathogen Informatics"/>
            <person name="Doyle S."/>
        </authorList>
    </citation>
    <scope>NUCLEOTIDE SEQUENCE [LARGE SCALE GENOMIC DNA]</scope>
    <source>
        <strain evidence="2 3">NCTC9177</strain>
    </source>
</reference>
<dbReference type="EC" id="3.5.1.87" evidence="2"/>
<evidence type="ECO:0000313" key="2">
    <source>
        <dbReference type="EMBL" id="STV77543.1"/>
    </source>
</evidence>
<dbReference type="AlphaFoldDB" id="A0A7H4N3X9"/>
<comment type="caution">
    <text evidence="2">The sequence shown here is derived from an EMBL/GenBank/DDBJ whole genome shotgun (WGS) entry which is preliminary data.</text>
</comment>
<gene>
    <name evidence="2" type="primary">amaB_4</name>
    <name evidence="2" type="ORF">NCTC9177_07355</name>
</gene>
<dbReference type="GO" id="GO:0016813">
    <property type="term" value="F:hydrolase activity, acting on carbon-nitrogen (but not peptide) bonds, in linear amidines"/>
    <property type="evidence" value="ECO:0007669"/>
    <property type="project" value="InterPro"/>
</dbReference>
<dbReference type="InterPro" id="IPR010158">
    <property type="entry name" value="Amidase_Cbmase"/>
</dbReference>
<sequence>MFFSGTLCRAIEQAAKARTSRTLRMISGASHDAQMLSRVCPTAMVFVPSRDGVSHHPAEFTPAAELALGAQVLADALWQQANNP</sequence>
<keyword evidence="1 2" id="KW-0378">Hydrolase</keyword>
<accession>A0A7H4N3X9</accession>
<dbReference type="Pfam" id="PF01546">
    <property type="entry name" value="Peptidase_M20"/>
    <property type="match status" value="1"/>
</dbReference>
<dbReference type="Gene3D" id="3.40.630.10">
    <property type="entry name" value="Zn peptidases"/>
    <property type="match status" value="1"/>
</dbReference>
<evidence type="ECO:0000313" key="3">
    <source>
        <dbReference type="Proteomes" id="UP000254545"/>
    </source>
</evidence>
<dbReference type="Proteomes" id="UP000254545">
    <property type="component" value="Unassembled WGS sequence"/>
</dbReference>
<dbReference type="PANTHER" id="PTHR32494:SF5">
    <property type="entry name" value="ALLANTOATE AMIDOHYDROLASE"/>
    <property type="match status" value="1"/>
</dbReference>
<evidence type="ECO:0000256" key="1">
    <source>
        <dbReference type="ARBA" id="ARBA00022801"/>
    </source>
</evidence>
<dbReference type="InterPro" id="IPR002933">
    <property type="entry name" value="Peptidase_M20"/>
</dbReference>
<dbReference type="PANTHER" id="PTHR32494">
    <property type="entry name" value="ALLANTOATE DEIMINASE-RELATED"/>
    <property type="match status" value="1"/>
</dbReference>
<protein>
    <submittedName>
        <fullName evidence="2">Beta-ureidopropionase</fullName>
        <ecNumber evidence="2">3.5.1.87</ecNumber>
    </submittedName>
</protein>
<dbReference type="EMBL" id="UGKR01000004">
    <property type="protein sequence ID" value="STV77543.1"/>
    <property type="molecule type" value="Genomic_DNA"/>
</dbReference>